<comment type="caution">
    <text evidence="1">The sequence shown here is derived from an EMBL/GenBank/DDBJ whole genome shotgun (WGS) entry which is preliminary data.</text>
</comment>
<keyword evidence="2" id="KW-1185">Reference proteome</keyword>
<dbReference type="EMBL" id="CAXJRC010000022">
    <property type="protein sequence ID" value="CAL2107054.1"/>
    <property type="molecule type" value="Genomic_DNA"/>
</dbReference>
<evidence type="ECO:0000313" key="2">
    <source>
        <dbReference type="Proteomes" id="UP001497602"/>
    </source>
</evidence>
<evidence type="ECO:0000313" key="1">
    <source>
        <dbReference type="EMBL" id="CAL2107054.1"/>
    </source>
</evidence>
<gene>
    <name evidence="1" type="ORF">T190115A13A_20334</name>
</gene>
<sequence>MLSKNFSLAHNKTLNNYFIFLFYSKENTNPNQILFIKTPQPKFNDNKKYVKFFYSLALSMKNMFFCNSKS</sequence>
<protein>
    <submittedName>
        <fullName evidence="1">Uncharacterized protein</fullName>
    </submittedName>
</protein>
<reference evidence="1 2" key="1">
    <citation type="submission" date="2024-05" db="EMBL/GenBank/DDBJ databases">
        <authorList>
            <person name="Duchaud E."/>
        </authorList>
    </citation>
    <scope>NUCLEOTIDE SEQUENCE [LARGE SCALE GENOMIC DNA]</scope>
    <source>
        <strain evidence="1">Ena-SAMPLE-TAB-13-05-2024-13:56:06:370-140305</strain>
    </source>
</reference>
<proteinExistence type="predicted"/>
<name>A0ABM9PN03_9FLAO</name>
<organism evidence="1 2">
    <name type="scientific">Tenacibaculum vairaonense</name>
    <dbReference type="NCBI Taxonomy" id="3137860"/>
    <lineage>
        <taxon>Bacteria</taxon>
        <taxon>Pseudomonadati</taxon>
        <taxon>Bacteroidota</taxon>
        <taxon>Flavobacteriia</taxon>
        <taxon>Flavobacteriales</taxon>
        <taxon>Flavobacteriaceae</taxon>
        <taxon>Tenacibaculum</taxon>
    </lineage>
</organism>
<dbReference type="Proteomes" id="UP001497602">
    <property type="component" value="Unassembled WGS sequence"/>
</dbReference>
<accession>A0ABM9PN03</accession>